<evidence type="ECO:0000313" key="2">
    <source>
        <dbReference type="Proteomes" id="UP000008311"/>
    </source>
</evidence>
<name>B9TLS1_RICCO</name>
<keyword evidence="2" id="KW-1185">Reference proteome</keyword>
<organism evidence="1 2">
    <name type="scientific">Ricinus communis</name>
    <name type="common">Castor bean</name>
    <dbReference type="NCBI Taxonomy" id="3988"/>
    <lineage>
        <taxon>Eukaryota</taxon>
        <taxon>Viridiplantae</taxon>
        <taxon>Streptophyta</taxon>
        <taxon>Embryophyta</taxon>
        <taxon>Tracheophyta</taxon>
        <taxon>Spermatophyta</taxon>
        <taxon>Magnoliopsida</taxon>
        <taxon>eudicotyledons</taxon>
        <taxon>Gunneridae</taxon>
        <taxon>Pentapetalae</taxon>
        <taxon>rosids</taxon>
        <taxon>fabids</taxon>
        <taxon>Malpighiales</taxon>
        <taxon>Euphorbiaceae</taxon>
        <taxon>Acalyphoideae</taxon>
        <taxon>Acalypheae</taxon>
        <taxon>Ricinus</taxon>
    </lineage>
</organism>
<reference evidence="2" key="1">
    <citation type="journal article" date="2010" name="Nat. Biotechnol.">
        <title>Draft genome sequence of the oilseed species Ricinus communis.</title>
        <authorList>
            <person name="Chan A.P."/>
            <person name="Crabtree J."/>
            <person name="Zhao Q."/>
            <person name="Lorenzi H."/>
            <person name="Orvis J."/>
            <person name="Puiu D."/>
            <person name="Melake-Berhan A."/>
            <person name="Jones K.M."/>
            <person name="Redman J."/>
            <person name="Chen G."/>
            <person name="Cahoon E.B."/>
            <person name="Gedil M."/>
            <person name="Stanke M."/>
            <person name="Haas B.J."/>
            <person name="Wortman J.R."/>
            <person name="Fraser-Liggett C.M."/>
            <person name="Ravel J."/>
            <person name="Rabinowicz P.D."/>
        </authorList>
    </citation>
    <scope>NUCLEOTIDE SEQUENCE [LARGE SCALE GENOMIC DNA]</scope>
    <source>
        <strain evidence="2">cv. Hale</strain>
    </source>
</reference>
<dbReference type="Proteomes" id="UP000008311">
    <property type="component" value="Unassembled WGS sequence"/>
</dbReference>
<proteinExistence type="predicted"/>
<evidence type="ECO:0000313" key="1">
    <source>
        <dbReference type="EMBL" id="EEF23194.1"/>
    </source>
</evidence>
<dbReference type="InParanoid" id="B9TLS1"/>
<dbReference type="AlphaFoldDB" id="B9TLS1"/>
<accession>B9TLS1</accession>
<sequence length="56" mass="5946">MSRMAPLPTSGPYSNGLSQPTGCGSFWFSSATSPAYRGDTALVPPIVVVRKSTRTR</sequence>
<dbReference type="EMBL" id="EQ987375">
    <property type="protein sequence ID" value="EEF23194.1"/>
    <property type="molecule type" value="Genomic_DNA"/>
</dbReference>
<protein>
    <submittedName>
        <fullName evidence="1">Uncharacterized protein</fullName>
    </submittedName>
</protein>
<gene>
    <name evidence="1" type="ORF">RCOM_2067080</name>
</gene>